<dbReference type="AlphaFoldDB" id="A0A0M8MYN1"/>
<dbReference type="EMBL" id="LGSR01000020">
    <property type="protein sequence ID" value="KOS19527.1"/>
    <property type="molecule type" value="Genomic_DNA"/>
</dbReference>
<gene>
    <name evidence="1" type="ORF">ESCO_000644</name>
</gene>
<comment type="caution">
    <text evidence="1">The sequence shown here is derived from an EMBL/GenBank/DDBJ whole genome shotgun (WGS) entry which is preliminary data.</text>
</comment>
<proteinExistence type="predicted"/>
<dbReference type="Proteomes" id="UP000053831">
    <property type="component" value="Unassembled WGS sequence"/>
</dbReference>
<keyword evidence="2" id="KW-1185">Reference proteome</keyword>
<organism evidence="1 2">
    <name type="scientific">Escovopsis weberi</name>
    <dbReference type="NCBI Taxonomy" id="150374"/>
    <lineage>
        <taxon>Eukaryota</taxon>
        <taxon>Fungi</taxon>
        <taxon>Dikarya</taxon>
        <taxon>Ascomycota</taxon>
        <taxon>Pezizomycotina</taxon>
        <taxon>Sordariomycetes</taxon>
        <taxon>Hypocreomycetidae</taxon>
        <taxon>Hypocreales</taxon>
        <taxon>Hypocreaceae</taxon>
        <taxon>Escovopsis</taxon>
    </lineage>
</organism>
<accession>A0A0M8MYN1</accession>
<protein>
    <submittedName>
        <fullName evidence="1">Uncharacterized protein</fullName>
    </submittedName>
</protein>
<reference evidence="1 2" key="1">
    <citation type="submission" date="2015-07" db="EMBL/GenBank/DDBJ databases">
        <title>The genome of the fungus Escovopsis weberi, a specialized disease agent of ant agriculture.</title>
        <authorList>
            <person name="de Man T.J."/>
            <person name="Stajich J.E."/>
            <person name="Kubicek C.P."/>
            <person name="Chenthamara K."/>
            <person name="Atanasova L."/>
            <person name="Druzhinina I.S."/>
            <person name="Birnbaum S."/>
            <person name="Barribeau S.M."/>
            <person name="Teiling C."/>
            <person name="Suen G."/>
            <person name="Currie C."/>
            <person name="Gerardo N.M."/>
        </authorList>
    </citation>
    <scope>NUCLEOTIDE SEQUENCE [LARGE SCALE GENOMIC DNA]</scope>
</reference>
<name>A0A0M8MYN1_ESCWE</name>
<evidence type="ECO:0000313" key="2">
    <source>
        <dbReference type="Proteomes" id="UP000053831"/>
    </source>
</evidence>
<sequence>MASLKSISWVVVDNQGAHDPVHTFRLLRQQELARPNPNLAAQLSDLSFESICSLLAVDPGAPAAETYGALLPSETMMRLQESSWESIKTSLERELAQARGPRAVVRIGLMERLEETAGDTIAVGYY</sequence>
<evidence type="ECO:0000313" key="1">
    <source>
        <dbReference type="EMBL" id="KOS19527.1"/>
    </source>
</evidence>